<organism evidence="4 5">
    <name type="scientific">Paracoccus pantotrophus</name>
    <name type="common">Thiosphaera pantotropha</name>
    <dbReference type="NCBI Taxonomy" id="82367"/>
    <lineage>
        <taxon>Bacteria</taxon>
        <taxon>Pseudomonadati</taxon>
        <taxon>Pseudomonadota</taxon>
        <taxon>Alphaproteobacteria</taxon>
        <taxon>Rhodobacterales</taxon>
        <taxon>Paracoccaceae</taxon>
        <taxon>Paracoccus</taxon>
    </lineage>
</organism>
<dbReference type="InterPro" id="IPR009197">
    <property type="entry name" value="MlrC"/>
</dbReference>
<evidence type="ECO:0000313" key="4">
    <source>
        <dbReference type="EMBL" id="QLH15347.1"/>
    </source>
</evidence>
<dbReference type="PIRSF" id="PIRSF012702">
    <property type="entry name" value="UCP012702"/>
    <property type="match status" value="1"/>
</dbReference>
<comment type="cofactor">
    <cofactor evidence="1">
        <name>Zn(2+)</name>
        <dbReference type="ChEBI" id="CHEBI:29105"/>
    </cofactor>
    <text evidence="1">Binds 1 zinc ion per subunit.</text>
</comment>
<dbReference type="GO" id="GO:0006508">
    <property type="term" value="P:proteolysis"/>
    <property type="evidence" value="ECO:0007669"/>
    <property type="project" value="UniProtKB-KW"/>
</dbReference>
<keyword evidence="1" id="KW-0479">Metal-binding</keyword>
<evidence type="ECO:0000259" key="3">
    <source>
        <dbReference type="Pfam" id="PF07364"/>
    </source>
</evidence>
<evidence type="ECO:0000256" key="1">
    <source>
        <dbReference type="PIRNR" id="PIRNR012702"/>
    </source>
</evidence>
<reference evidence="4 5" key="1">
    <citation type="submission" date="2020-07" db="EMBL/GenBank/DDBJ databases">
        <title>The complete genome of Paracoccus pantotrophus ACCC 10489.</title>
        <authorList>
            <person name="Si Y."/>
        </authorList>
    </citation>
    <scope>NUCLEOTIDE SEQUENCE [LARGE SCALE GENOMIC DNA]</scope>
    <source>
        <strain evidence="5">ACCC 10489</strain>
    </source>
</reference>
<evidence type="ECO:0000313" key="5">
    <source>
        <dbReference type="Proteomes" id="UP000509322"/>
    </source>
</evidence>
<proteinExistence type="inferred from homology"/>
<comment type="function">
    <text evidence="1">Involved in peptidolytic degradation of cyclic heptapeptide hepatotoxin microcystin (MC).</text>
</comment>
<dbReference type="RefSeq" id="WP_024845108.1">
    <property type="nucleotide sequence ID" value="NZ_CP038203.1"/>
</dbReference>
<dbReference type="EMBL" id="CP058690">
    <property type="protein sequence ID" value="QLH15347.1"/>
    <property type="molecule type" value="Genomic_DNA"/>
</dbReference>
<dbReference type="AlphaFoldDB" id="A0A7H9BVF8"/>
<keyword evidence="1" id="KW-0482">Metalloprotease</keyword>
<dbReference type="InterPro" id="IPR010799">
    <property type="entry name" value="MlrC_C"/>
</dbReference>
<sequence>MTRLVLARLNHETNSFSPVKTPLAAFAPKWGGEALAAAENYPAAIGAFHAFAHRIGAEVEVPLIAHAMPSGPVEDEAFEAMAQAILAAVERGCDGILLDLHGAMVTRSHDDGEGELLRRVRAAAPGVPIGVALDLHGNITEGMLEHCDVIVGFKTYPHVDMVATGEHVARLFEPLLSGGPRPAMALCHPPMLAATLCMNTTTDCAMTDLIALARQAEARPGVQAATVFGGFPIADLAETGLSIVTVADTPELARAVAQELGREAWRRRAEYVYVEEPLAQSVARAAALADGSAPVLLLDHGDNCMSGGSCDVMDVLEELLAAGQQGILVGPVADPETVVQLFAAGEGAELEITLGNKTPAEGLPAPRPPLRLKGRVTALSDGRYRVAGPIYHGQELSMGRAAAFDTGAARIVVCEQPHEPLDLGCFSCLGLDAAQARFLHLKSRMYCRPVFEPLAQAVVECASSGVTASDYDLFAFKKLARPIYPLDLGTTWQD</sequence>
<accession>A0A7H9BVF8</accession>
<dbReference type="Pfam" id="PF07171">
    <property type="entry name" value="MlrC_C"/>
    <property type="match status" value="1"/>
</dbReference>
<evidence type="ECO:0000259" key="2">
    <source>
        <dbReference type="Pfam" id="PF07171"/>
    </source>
</evidence>
<protein>
    <recommendedName>
        <fullName evidence="1">Microcystinase C</fullName>
        <shortName evidence="1">MlrC</shortName>
    </recommendedName>
</protein>
<feature type="domain" description="Microcystin LR degradation protein MlrC N-terminal" evidence="3">
    <location>
        <begin position="3"/>
        <end position="285"/>
    </location>
</feature>
<dbReference type="Proteomes" id="UP000509322">
    <property type="component" value="Chromosome 2"/>
</dbReference>
<dbReference type="GO" id="GO:0008237">
    <property type="term" value="F:metallopeptidase activity"/>
    <property type="evidence" value="ECO:0007669"/>
    <property type="project" value="UniProtKB-KW"/>
</dbReference>
<dbReference type="Pfam" id="PF07364">
    <property type="entry name" value="DUF1485"/>
    <property type="match status" value="1"/>
</dbReference>
<keyword evidence="1" id="KW-0378">Hydrolase</keyword>
<dbReference type="InterPro" id="IPR015995">
    <property type="entry name" value="MlrC_N"/>
</dbReference>
<comment type="similarity">
    <text evidence="1">Belongs to the peptidase M81 family.</text>
</comment>
<name>A0A7H9BVF8_PARPN</name>
<feature type="domain" description="Microcystin LR degradation protein MlrC C-terminal" evidence="2">
    <location>
        <begin position="297"/>
        <end position="478"/>
    </location>
</feature>
<dbReference type="GO" id="GO:0046872">
    <property type="term" value="F:metal ion binding"/>
    <property type="evidence" value="ECO:0007669"/>
    <property type="project" value="UniProtKB-KW"/>
</dbReference>
<keyword evidence="1" id="KW-0645">Protease</keyword>
<gene>
    <name evidence="4" type="ORF">HYQ43_14235</name>
</gene>